<proteinExistence type="predicted"/>
<sequence length="229" mass="24751">MLFTAFSRPVRLFLVGLAFLHAVVRPQLVIEDGGTYTTKAFRDATIDFTREPTANGQCPLDCRPGGDGDCRRCHFDISEHLYVSTRNNTNLLSIISFELPPAYDPELFTRASVRLPAGTATGASKGGDPVRLYLAEARGAWPPEGTVIGGTNAPKVGDIFGFNEVDKPVDIPVLSAVRSTVLFNRISHVNFYILLLTADEAEIPSLGSGNPAVLTLGLTPSSDVNHVYF</sequence>
<dbReference type="Proteomes" id="UP001150569">
    <property type="component" value="Unassembled WGS sequence"/>
</dbReference>
<keyword evidence="1" id="KW-0732">Signal</keyword>
<feature type="signal peptide" evidence="1">
    <location>
        <begin position="1"/>
        <end position="26"/>
    </location>
</feature>
<gene>
    <name evidence="2" type="ORF">IWQ60_009158</name>
</gene>
<dbReference type="EMBL" id="JANBPT010000743">
    <property type="protein sequence ID" value="KAJ1913550.1"/>
    <property type="molecule type" value="Genomic_DNA"/>
</dbReference>
<evidence type="ECO:0000256" key="1">
    <source>
        <dbReference type="SAM" id="SignalP"/>
    </source>
</evidence>
<dbReference type="OrthoDB" id="10520240at2759"/>
<evidence type="ECO:0000313" key="2">
    <source>
        <dbReference type="EMBL" id="KAJ1913550.1"/>
    </source>
</evidence>
<reference evidence="2" key="1">
    <citation type="submission" date="2022-07" db="EMBL/GenBank/DDBJ databases">
        <title>Phylogenomic reconstructions and comparative analyses of Kickxellomycotina fungi.</title>
        <authorList>
            <person name="Reynolds N.K."/>
            <person name="Stajich J.E."/>
            <person name="Barry K."/>
            <person name="Grigoriev I.V."/>
            <person name="Crous P."/>
            <person name="Smith M.E."/>
        </authorList>
    </citation>
    <scope>NUCLEOTIDE SEQUENCE</scope>
    <source>
        <strain evidence="2">RSA 861</strain>
    </source>
</reference>
<name>A0A9W7ZUZ4_9FUNG</name>
<organism evidence="2 3">
    <name type="scientific">Tieghemiomyces parasiticus</name>
    <dbReference type="NCBI Taxonomy" id="78921"/>
    <lineage>
        <taxon>Eukaryota</taxon>
        <taxon>Fungi</taxon>
        <taxon>Fungi incertae sedis</taxon>
        <taxon>Zoopagomycota</taxon>
        <taxon>Kickxellomycotina</taxon>
        <taxon>Dimargaritomycetes</taxon>
        <taxon>Dimargaritales</taxon>
        <taxon>Dimargaritaceae</taxon>
        <taxon>Tieghemiomyces</taxon>
    </lineage>
</organism>
<accession>A0A9W7ZUZ4</accession>
<protein>
    <submittedName>
        <fullName evidence="2">Uncharacterized protein</fullName>
    </submittedName>
</protein>
<comment type="caution">
    <text evidence="2">The sequence shown here is derived from an EMBL/GenBank/DDBJ whole genome shotgun (WGS) entry which is preliminary data.</text>
</comment>
<evidence type="ECO:0000313" key="3">
    <source>
        <dbReference type="Proteomes" id="UP001150569"/>
    </source>
</evidence>
<dbReference type="AlphaFoldDB" id="A0A9W7ZUZ4"/>
<keyword evidence="3" id="KW-1185">Reference proteome</keyword>
<feature type="chain" id="PRO_5040922710" evidence="1">
    <location>
        <begin position="27"/>
        <end position="229"/>
    </location>
</feature>